<dbReference type="AlphaFoldDB" id="A0A5M9WZV7"/>
<dbReference type="RefSeq" id="WP_123066574.1">
    <property type="nucleotide sequence ID" value="NZ_RIAS01000017.1"/>
</dbReference>
<name>A0A5M9WZV7_PAEAM</name>
<evidence type="ECO:0000313" key="7">
    <source>
        <dbReference type="EMBL" id="KAA8786893.1"/>
    </source>
</evidence>
<organism evidence="7 8">
    <name type="scientific">Paenibacillus amylolyticus</name>
    <dbReference type="NCBI Taxonomy" id="1451"/>
    <lineage>
        <taxon>Bacteria</taxon>
        <taxon>Bacillati</taxon>
        <taxon>Bacillota</taxon>
        <taxon>Bacilli</taxon>
        <taxon>Bacillales</taxon>
        <taxon>Paenibacillaceae</taxon>
        <taxon>Paenibacillus</taxon>
    </lineage>
</organism>
<comment type="caution">
    <text evidence="7">The sequence shown here is derived from an EMBL/GenBank/DDBJ whole genome shotgun (WGS) entry which is preliminary data.</text>
</comment>
<evidence type="ECO:0000259" key="6">
    <source>
        <dbReference type="PROSITE" id="PS50977"/>
    </source>
</evidence>
<sequence length="211" mass="24381">MPEQVPKRLRGRPKQTDNDISMQQTIIYTASSLFKEFGYEMVTLQQIGKKCGVSKPTIYYHFAGKADLFVAAMTTMLQNVRKITAHMLDEAEHLRDGLIRLAEARLANPHGEIEMMMREAEPFLEEEQIHAIREAEHQIHDVLASHFRKAMDEKFFREEEPLFLAEAFSTLMLMGNREHDQQKYESHHVMAEKIVRVFLEGVTSSSSSELI</sequence>
<feature type="domain" description="HTH tetR-type" evidence="6">
    <location>
        <begin position="20"/>
        <end position="80"/>
    </location>
</feature>
<dbReference type="InterPro" id="IPR009057">
    <property type="entry name" value="Homeodomain-like_sf"/>
</dbReference>
<evidence type="ECO:0000313" key="8">
    <source>
        <dbReference type="Proteomes" id="UP000323664"/>
    </source>
</evidence>
<gene>
    <name evidence="7" type="ORF">EC604_23975</name>
</gene>
<dbReference type="PRINTS" id="PR00455">
    <property type="entry name" value="HTHTETR"/>
</dbReference>
<keyword evidence="1" id="KW-0678">Repressor</keyword>
<dbReference type="EMBL" id="RIAS01000017">
    <property type="protein sequence ID" value="KAA8786893.1"/>
    <property type="molecule type" value="Genomic_DNA"/>
</dbReference>
<evidence type="ECO:0000256" key="3">
    <source>
        <dbReference type="ARBA" id="ARBA00023125"/>
    </source>
</evidence>
<keyword evidence="3 5" id="KW-0238">DNA-binding</keyword>
<accession>A0A5M9WZV7</accession>
<dbReference type="Pfam" id="PF00440">
    <property type="entry name" value="TetR_N"/>
    <property type="match status" value="1"/>
</dbReference>
<proteinExistence type="predicted"/>
<protein>
    <submittedName>
        <fullName evidence="7">TetR/AcrR family transcriptional regulator</fullName>
    </submittedName>
</protein>
<dbReference type="InterPro" id="IPR036271">
    <property type="entry name" value="Tet_transcr_reg_TetR-rel_C_sf"/>
</dbReference>
<dbReference type="GO" id="GO:0000976">
    <property type="term" value="F:transcription cis-regulatory region binding"/>
    <property type="evidence" value="ECO:0007669"/>
    <property type="project" value="TreeGrafter"/>
</dbReference>
<dbReference type="PANTHER" id="PTHR30055:SF175">
    <property type="entry name" value="HTH-TYPE TRANSCRIPTIONAL REPRESSOR KSTR2"/>
    <property type="match status" value="1"/>
</dbReference>
<evidence type="ECO:0000256" key="4">
    <source>
        <dbReference type="ARBA" id="ARBA00023163"/>
    </source>
</evidence>
<dbReference type="SUPFAM" id="SSF46689">
    <property type="entry name" value="Homeodomain-like"/>
    <property type="match status" value="1"/>
</dbReference>
<dbReference type="InterPro" id="IPR001647">
    <property type="entry name" value="HTH_TetR"/>
</dbReference>
<dbReference type="Gene3D" id="1.10.357.10">
    <property type="entry name" value="Tetracycline Repressor, domain 2"/>
    <property type="match status" value="1"/>
</dbReference>
<evidence type="ECO:0000256" key="2">
    <source>
        <dbReference type="ARBA" id="ARBA00023015"/>
    </source>
</evidence>
<keyword evidence="4" id="KW-0804">Transcription</keyword>
<dbReference type="InterPro" id="IPR050109">
    <property type="entry name" value="HTH-type_TetR-like_transc_reg"/>
</dbReference>
<dbReference type="PROSITE" id="PS01081">
    <property type="entry name" value="HTH_TETR_1"/>
    <property type="match status" value="1"/>
</dbReference>
<dbReference type="PANTHER" id="PTHR30055">
    <property type="entry name" value="HTH-TYPE TRANSCRIPTIONAL REGULATOR RUTR"/>
    <property type="match status" value="1"/>
</dbReference>
<dbReference type="PROSITE" id="PS50977">
    <property type="entry name" value="HTH_TETR_2"/>
    <property type="match status" value="1"/>
</dbReference>
<dbReference type="InterPro" id="IPR023772">
    <property type="entry name" value="DNA-bd_HTH_TetR-type_CS"/>
</dbReference>
<evidence type="ECO:0000256" key="5">
    <source>
        <dbReference type="PROSITE-ProRule" id="PRU00335"/>
    </source>
</evidence>
<dbReference type="GO" id="GO:0003700">
    <property type="term" value="F:DNA-binding transcription factor activity"/>
    <property type="evidence" value="ECO:0007669"/>
    <property type="project" value="TreeGrafter"/>
</dbReference>
<dbReference type="OrthoDB" id="2732116at2"/>
<dbReference type="SUPFAM" id="SSF48498">
    <property type="entry name" value="Tetracyclin repressor-like, C-terminal domain"/>
    <property type="match status" value="1"/>
</dbReference>
<reference evidence="7 8" key="1">
    <citation type="journal article" date="2019" name="J. Ind. Microbiol. Biotechnol.">
        <title>Paenibacillus amylolyticus 27C64 has a diverse set of carbohydrate-active enzymes and complete pectin deconstruction system.</title>
        <authorList>
            <person name="Keggi C."/>
            <person name="Doran-Peterson J."/>
        </authorList>
    </citation>
    <scope>NUCLEOTIDE SEQUENCE [LARGE SCALE GENOMIC DNA]</scope>
    <source>
        <strain evidence="7 8">27C64</strain>
    </source>
</reference>
<evidence type="ECO:0000256" key="1">
    <source>
        <dbReference type="ARBA" id="ARBA00022491"/>
    </source>
</evidence>
<keyword evidence="2" id="KW-0805">Transcription regulation</keyword>
<feature type="DNA-binding region" description="H-T-H motif" evidence="5">
    <location>
        <begin position="43"/>
        <end position="62"/>
    </location>
</feature>
<dbReference type="Proteomes" id="UP000323664">
    <property type="component" value="Unassembled WGS sequence"/>
</dbReference>